<dbReference type="RefSeq" id="WP_371841828.1">
    <property type="nucleotide sequence ID" value="NZ_JBGMEK010000188.1"/>
</dbReference>
<reference evidence="1 2" key="1">
    <citation type="submission" date="2024-08" db="EMBL/GenBank/DDBJ databases">
        <authorList>
            <person name="Ishaq N."/>
        </authorList>
    </citation>
    <scope>NUCLEOTIDE SEQUENCE [LARGE SCALE GENOMIC DNA]</scope>
    <source>
        <strain evidence="1 2">DSM 18651</strain>
    </source>
</reference>
<organism evidence="1 2">
    <name type="scientific">Microbulbifer epialgicus</name>
    <dbReference type="NCBI Taxonomy" id="393907"/>
    <lineage>
        <taxon>Bacteria</taxon>
        <taxon>Pseudomonadati</taxon>
        <taxon>Pseudomonadota</taxon>
        <taxon>Gammaproteobacteria</taxon>
        <taxon>Cellvibrionales</taxon>
        <taxon>Microbulbiferaceae</taxon>
        <taxon>Microbulbifer</taxon>
    </lineage>
</organism>
<comment type="caution">
    <text evidence="1">The sequence shown here is derived from an EMBL/GenBank/DDBJ whole genome shotgun (WGS) entry which is preliminary data.</text>
</comment>
<gene>
    <name evidence="1" type="ORF">ACCI49_24255</name>
</gene>
<evidence type="ECO:0000313" key="1">
    <source>
        <dbReference type="EMBL" id="MFA0813984.1"/>
    </source>
</evidence>
<proteinExistence type="predicted"/>
<dbReference type="Gene3D" id="1.10.10.10">
    <property type="entry name" value="Winged helix-like DNA-binding domain superfamily/Winged helix DNA-binding domain"/>
    <property type="match status" value="1"/>
</dbReference>
<dbReference type="Proteomes" id="UP001569428">
    <property type="component" value="Unassembled WGS sequence"/>
</dbReference>
<dbReference type="InterPro" id="IPR036388">
    <property type="entry name" value="WH-like_DNA-bd_sf"/>
</dbReference>
<accession>A0ABV4P7J3</accession>
<evidence type="ECO:0000313" key="2">
    <source>
        <dbReference type="Proteomes" id="UP001569428"/>
    </source>
</evidence>
<name>A0ABV4P7J3_9GAMM</name>
<protein>
    <submittedName>
        <fullName evidence="1">Uncharacterized protein</fullName>
    </submittedName>
</protein>
<dbReference type="EMBL" id="JBGMEK010000188">
    <property type="protein sequence ID" value="MFA0813984.1"/>
    <property type="molecule type" value="Genomic_DNA"/>
</dbReference>
<keyword evidence="2" id="KW-1185">Reference proteome</keyword>
<sequence length="129" mass="15424">MVDVARLFRFILQFGIDRFQILEVTEKKIRAVVGWPSEGQADYDPNEEVQEIVWDIQKLENIDDALEILEIAYSKGFFDSDKLTISKEELWQLTSWERERFNKAIQDLLEIRVDMVDDGRRTDYFFVHF</sequence>